<dbReference type="PROSITE" id="PS50048">
    <property type="entry name" value="ZN2_CY6_FUNGAL_2"/>
    <property type="match status" value="1"/>
</dbReference>
<accession>A0A8J5PVB3</accession>
<evidence type="ECO:0000313" key="6">
    <source>
        <dbReference type="Proteomes" id="UP000693942"/>
    </source>
</evidence>
<dbReference type="AlphaFoldDB" id="A0A8J5PVB3"/>
<evidence type="ECO:0000256" key="1">
    <source>
        <dbReference type="ARBA" id="ARBA00004123"/>
    </source>
</evidence>
<dbReference type="GO" id="GO:0000976">
    <property type="term" value="F:transcription cis-regulatory region binding"/>
    <property type="evidence" value="ECO:0007669"/>
    <property type="project" value="TreeGrafter"/>
</dbReference>
<name>A0A8J5PVB3_FUSOX</name>
<proteinExistence type="predicted"/>
<protein>
    <submittedName>
        <fullName evidence="5">Transcription activator AMTR1</fullName>
    </submittedName>
</protein>
<sequence>MQALDIAQSSCGRCRDRRVKCDRRKPACQRCQKYSQPCPGYERKRPFRDEGPGLYKKFSRNGSSYRCSVTLSQPAETHTEASPPTTIPQIVDPPTAGTSDGNVLSDARSEFTSTGEAQDSITDDDRFFDLDPAVYYTHEDNPCGADSSVPQCAPELQPTTPSEVELPSPNNSEENPTPEFAEEDFRENRLQALLIRRFVEVISPWLDVFDTEKYFGYVVPIRACHSSLLRDSLAAVAAKQLGNLDQDKEVQRNRDSTTRPVPLDPDVTLSVDWSFEAASFYDRAIRSMIKALQSIANPMPTDTLVGIHPDQWEGIGDLLAAMSILLVYELMDNHHLSMVQHLAGAHHLLGLVLQQQEARTPDDTVWPPLPEPSLQRIWKASFWNFVCFDYVTSYEGQSKPKLGRTDARLWQASGLPLTQVGGQFVPVSLNIAMDPSEGPGLHRGRWANFGGKTSQSPSTPAVWS</sequence>
<dbReference type="Pfam" id="PF00172">
    <property type="entry name" value="Zn_clus"/>
    <property type="match status" value="1"/>
</dbReference>
<dbReference type="GO" id="GO:0008270">
    <property type="term" value="F:zinc ion binding"/>
    <property type="evidence" value="ECO:0007669"/>
    <property type="project" value="InterPro"/>
</dbReference>
<dbReference type="SMART" id="SM00066">
    <property type="entry name" value="GAL4"/>
    <property type="match status" value="1"/>
</dbReference>
<dbReference type="PANTHER" id="PTHR37534">
    <property type="entry name" value="TRANSCRIPTIONAL ACTIVATOR PROTEIN UGA3"/>
    <property type="match status" value="1"/>
</dbReference>
<keyword evidence="2" id="KW-0539">Nucleus</keyword>
<dbReference type="PROSITE" id="PS00463">
    <property type="entry name" value="ZN2_CY6_FUNGAL_1"/>
    <property type="match status" value="1"/>
</dbReference>
<comment type="subcellular location">
    <subcellularLocation>
        <location evidence="1">Nucleus</location>
    </subcellularLocation>
</comment>
<dbReference type="InterPro" id="IPR001138">
    <property type="entry name" value="Zn2Cys6_DnaBD"/>
</dbReference>
<feature type="compositionally biased region" description="Polar residues" evidence="3">
    <location>
        <begin position="71"/>
        <end position="88"/>
    </location>
</feature>
<dbReference type="GO" id="GO:0005634">
    <property type="term" value="C:nucleus"/>
    <property type="evidence" value="ECO:0007669"/>
    <property type="project" value="UniProtKB-SubCell"/>
</dbReference>
<reference evidence="5" key="1">
    <citation type="submission" date="2021-04" db="EMBL/GenBank/DDBJ databases">
        <title>First draft genome resource for Brassicaceae pathogens Fusarium oxysporum f. sp. raphani and Fusarium oxysporum f. sp. rapae.</title>
        <authorList>
            <person name="Asai S."/>
        </authorList>
    </citation>
    <scope>NUCLEOTIDE SEQUENCE</scope>
    <source>
        <strain evidence="5">Tf1262</strain>
    </source>
</reference>
<dbReference type="Pfam" id="PF11951">
    <property type="entry name" value="Fungal_trans_2"/>
    <property type="match status" value="1"/>
</dbReference>
<dbReference type="PANTHER" id="PTHR37534:SF18">
    <property type="entry name" value="ZN(II)2CYS6 TRANSCRIPTION FACTOR (EUROFUNG)"/>
    <property type="match status" value="1"/>
</dbReference>
<feature type="region of interest" description="Disordered" evidence="3">
    <location>
        <begin position="71"/>
        <end position="124"/>
    </location>
</feature>
<dbReference type="CDD" id="cd00067">
    <property type="entry name" value="GAL4"/>
    <property type="match status" value="1"/>
</dbReference>
<feature type="region of interest" description="Disordered" evidence="3">
    <location>
        <begin position="139"/>
        <end position="182"/>
    </location>
</feature>
<feature type="compositionally biased region" description="Low complexity" evidence="3">
    <location>
        <begin position="161"/>
        <end position="179"/>
    </location>
</feature>
<evidence type="ECO:0000256" key="3">
    <source>
        <dbReference type="SAM" id="MobiDB-lite"/>
    </source>
</evidence>
<evidence type="ECO:0000313" key="5">
    <source>
        <dbReference type="EMBL" id="KAG7425053.1"/>
    </source>
</evidence>
<dbReference type="EMBL" id="JAELUR010000012">
    <property type="protein sequence ID" value="KAG7425053.1"/>
    <property type="molecule type" value="Genomic_DNA"/>
</dbReference>
<gene>
    <name evidence="5" type="primary">AMTR1-4</name>
    <name evidence="5" type="ORF">Forpi1262_v014242</name>
</gene>
<organism evidence="5 6">
    <name type="scientific">Fusarium oxysporum f. sp. raphani</name>
    <dbReference type="NCBI Taxonomy" id="96318"/>
    <lineage>
        <taxon>Eukaryota</taxon>
        <taxon>Fungi</taxon>
        <taxon>Dikarya</taxon>
        <taxon>Ascomycota</taxon>
        <taxon>Pezizomycotina</taxon>
        <taxon>Sordariomycetes</taxon>
        <taxon>Hypocreomycetidae</taxon>
        <taxon>Hypocreales</taxon>
        <taxon>Nectriaceae</taxon>
        <taxon>Fusarium</taxon>
        <taxon>Fusarium oxysporum species complex</taxon>
    </lineage>
</organism>
<feature type="compositionally biased region" description="Polar residues" evidence="3">
    <location>
        <begin position="110"/>
        <end position="120"/>
    </location>
</feature>
<feature type="domain" description="Zn(2)-C6 fungal-type" evidence="4">
    <location>
        <begin position="10"/>
        <end position="38"/>
    </location>
</feature>
<dbReference type="InterPro" id="IPR021858">
    <property type="entry name" value="Fun_TF"/>
</dbReference>
<dbReference type="GO" id="GO:0000981">
    <property type="term" value="F:DNA-binding transcription factor activity, RNA polymerase II-specific"/>
    <property type="evidence" value="ECO:0007669"/>
    <property type="project" value="InterPro"/>
</dbReference>
<comment type="caution">
    <text evidence="5">The sequence shown here is derived from an EMBL/GenBank/DDBJ whole genome shotgun (WGS) entry which is preliminary data.</text>
</comment>
<dbReference type="GO" id="GO:0045944">
    <property type="term" value="P:positive regulation of transcription by RNA polymerase II"/>
    <property type="evidence" value="ECO:0007669"/>
    <property type="project" value="TreeGrafter"/>
</dbReference>
<evidence type="ECO:0000259" key="4">
    <source>
        <dbReference type="PROSITE" id="PS50048"/>
    </source>
</evidence>
<dbReference type="Proteomes" id="UP000693942">
    <property type="component" value="Unassembled WGS sequence"/>
</dbReference>
<evidence type="ECO:0000256" key="2">
    <source>
        <dbReference type="ARBA" id="ARBA00023242"/>
    </source>
</evidence>